<accession>A0A2Z4FNH7</accession>
<organism evidence="3 4">
    <name type="scientific">Bradymonas sediminis</name>
    <dbReference type="NCBI Taxonomy" id="1548548"/>
    <lineage>
        <taxon>Bacteria</taxon>
        <taxon>Deltaproteobacteria</taxon>
        <taxon>Bradymonadales</taxon>
        <taxon>Bradymonadaceae</taxon>
        <taxon>Bradymonas</taxon>
    </lineage>
</organism>
<reference evidence="3 4" key="1">
    <citation type="submission" date="2018-06" db="EMBL/GenBank/DDBJ databases">
        <title>Lujinxingia sediminis gen. nov. sp. nov., a new facultative anaerobic member of the class Deltaproteobacteria, and proposal of Lujinxingaceae fam. nov.</title>
        <authorList>
            <person name="Guo L.-Y."/>
            <person name="Li C.-M."/>
            <person name="Wang S."/>
            <person name="Du Z.-J."/>
        </authorList>
    </citation>
    <scope>NUCLEOTIDE SEQUENCE [LARGE SCALE GENOMIC DNA]</scope>
    <source>
        <strain evidence="3 4">FA350</strain>
    </source>
</reference>
<dbReference type="RefSeq" id="WP_111335882.1">
    <property type="nucleotide sequence ID" value="NZ_CP030032.1"/>
</dbReference>
<feature type="compositionally biased region" description="Acidic residues" evidence="1">
    <location>
        <begin position="104"/>
        <end position="124"/>
    </location>
</feature>
<proteinExistence type="predicted"/>
<dbReference type="PROSITE" id="PS51257">
    <property type="entry name" value="PROKAR_LIPOPROTEIN"/>
    <property type="match status" value="1"/>
</dbReference>
<dbReference type="AlphaFoldDB" id="A0A2Z4FNH7"/>
<evidence type="ECO:0000313" key="4">
    <source>
        <dbReference type="Proteomes" id="UP000249799"/>
    </source>
</evidence>
<sequence>MLQASSRTRQIWVVFIALALLSACAPERANRAEADKQELKSGQQVAEAAARGTHAADIDSLVLASSSMDGDAPDDDDEDDADDEAMPVAPPPAAPDAGLTDDRDTVDDADASEAPDTQTPDDADPSGAAQ</sequence>
<gene>
    <name evidence="3" type="ORF">DN745_14275</name>
</gene>
<evidence type="ECO:0000256" key="2">
    <source>
        <dbReference type="SAM" id="SignalP"/>
    </source>
</evidence>
<keyword evidence="2" id="KW-0732">Signal</keyword>
<feature type="signal peptide" evidence="2">
    <location>
        <begin position="1"/>
        <end position="25"/>
    </location>
</feature>
<feature type="chain" id="PRO_5043724993" evidence="2">
    <location>
        <begin position="26"/>
        <end position="130"/>
    </location>
</feature>
<evidence type="ECO:0000313" key="3">
    <source>
        <dbReference type="EMBL" id="AWV90432.1"/>
    </source>
</evidence>
<name>A0A2Z4FNH7_9DELT</name>
<dbReference type="EMBL" id="CP030032">
    <property type="protein sequence ID" value="AWV90432.1"/>
    <property type="molecule type" value="Genomic_DNA"/>
</dbReference>
<evidence type="ECO:0000256" key="1">
    <source>
        <dbReference type="SAM" id="MobiDB-lite"/>
    </source>
</evidence>
<dbReference type="KEGG" id="bsed:DN745_14275"/>
<keyword evidence="4" id="KW-1185">Reference proteome</keyword>
<dbReference type="Proteomes" id="UP000249799">
    <property type="component" value="Chromosome"/>
</dbReference>
<feature type="compositionally biased region" description="Acidic residues" evidence="1">
    <location>
        <begin position="71"/>
        <end position="85"/>
    </location>
</feature>
<protein>
    <submittedName>
        <fullName evidence="3">Uncharacterized protein</fullName>
    </submittedName>
</protein>
<feature type="region of interest" description="Disordered" evidence="1">
    <location>
        <begin position="31"/>
        <end position="130"/>
    </location>
</feature>